<proteinExistence type="predicted"/>
<evidence type="ECO:0000313" key="3">
    <source>
        <dbReference type="Proteomes" id="UP001164020"/>
    </source>
</evidence>
<gene>
    <name evidence="2" type="ORF">OH818_08005</name>
</gene>
<feature type="compositionally biased region" description="Basic residues" evidence="1">
    <location>
        <begin position="173"/>
        <end position="184"/>
    </location>
</feature>
<organism evidence="2 3">
    <name type="scientific">Jiella pelagia</name>
    <dbReference type="NCBI Taxonomy" id="2986949"/>
    <lineage>
        <taxon>Bacteria</taxon>
        <taxon>Pseudomonadati</taxon>
        <taxon>Pseudomonadota</taxon>
        <taxon>Alphaproteobacteria</taxon>
        <taxon>Hyphomicrobiales</taxon>
        <taxon>Aurantimonadaceae</taxon>
        <taxon>Jiella</taxon>
    </lineage>
</organism>
<sequence length="223" mass="24700">MAHVDKHGTLFETISYNSPQLADLHRMVGRKEVMRCIDGEDLTSILVRVPKDFRNRFGPDPVDWLEVPSVDGSGDDRTLTDVLAENAAINEHAKREQQAGRSFRLSAHRRLLNEGRAAEKAAGLPSHELTQAQYTTAMKATQHKERAALGSVAFGETPVNLDPHEIGDVVGRAAKRQPARRRERQLRDPRTEAHEAEPTDGADNGWDSDMPFDGGTNLYGDGE</sequence>
<evidence type="ECO:0000313" key="2">
    <source>
        <dbReference type="EMBL" id="WAP70071.1"/>
    </source>
</evidence>
<feature type="compositionally biased region" description="Basic and acidic residues" evidence="1">
    <location>
        <begin position="185"/>
        <end position="197"/>
    </location>
</feature>
<dbReference type="Proteomes" id="UP001164020">
    <property type="component" value="Chromosome"/>
</dbReference>
<accession>A0ABY7C4D6</accession>
<protein>
    <submittedName>
        <fullName evidence="2">Uncharacterized protein</fullName>
    </submittedName>
</protein>
<feature type="region of interest" description="Disordered" evidence="1">
    <location>
        <begin position="157"/>
        <end position="223"/>
    </location>
</feature>
<evidence type="ECO:0000256" key="1">
    <source>
        <dbReference type="SAM" id="MobiDB-lite"/>
    </source>
</evidence>
<keyword evidence="3" id="KW-1185">Reference proteome</keyword>
<dbReference type="RefSeq" id="WP_268882525.1">
    <property type="nucleotide sequence ID" value="NZ_CP114029.1"/>
</dbReference>
<reference evidence="2" key="1">
    <citation type="submission" date="2022-12" db="EMBL/GenBank/DDBJ databases">
        <title>Jiella pelagia sp. nov., isolated from phosphonate enriched culture of Northwest Pacific surface seawater.</title>
        <authorList>
            <person name="Shin D.Y."/>
            <person name="Hwang C.Y."/>
        </authorList>
    </citation>
    <scope>NUCLEOTIDE SEQUENCE</scope>
    <source>
        <strain evidence="2">HL-NP1</strain>
    </source>
</reference>
<dbReference type="EMBL" id="CP114029">
    <property type="protein sequence ID" value="WAP70071.1"/>
    <property type="molecule type" value="Genomic_DNA"/>
</dbReference>
<name>A0ABY7C4D6_9HYPH</name>